<dbReference type="KEGG" id="mros:EHO51_00855"/>
<gene>
    <name evidence="1" type="ORF">EHO51_00855</name>
</gene>
<accession>A0A3G8M0J0</accession>
<evidence type="ECO:0000313" key="2">
    <source>
        <dbReference type="Proteomes" id="UP000273982"/>
    </source>
</evidence>
<dbReference type="Pfam" id="PF06150">
    <property type="entry name" value="ChaB"/>
    <property type="match status" value="1"/>
</dbReference>
<sequence>MPYHSNADLPENLQHILPEHAQDIYREAFNHAFDAHRGDPRQEEAAHRIAWAAVKRSYVKTEAGWARRG</sequence>
<dbReference type="Gene3D" id="1.10.1740.70">
    <property type="entry name" value="ChaB"/>
    <property type="match status" value="1"/>
</dbReference>
<evidence type="ECO:0000313" key="1">
    <source>
        <dbReference type="EMBL" id="AZG75411.1"/>
    </source>
</evidence>
<dbReference type="RefSeq" id="WP_124737300.1">
    <property type="nucleotide sequence ID" value="NZ_CP034086.1"/>
</dbReference>
<name>A0A3G8M0J0_9HYPH</name>
<dbReference type="SUPFAM" id="SSF140376">
    <property type="entry name" value="ChaB-like"/>
    <property type="match status" value="1"/>
</dbReference>
<dbReference type="AlphaFoldDB" id="A0A3G8M0J0"/>
<proteinExistence type="predicted"/>
<organism evidence="1 2">
    <name type="scientific">Methylocystis rosea</name>
    <dbReference type="NCBI Taxonomy" id="173366"/>
    <lineage>
        <taxon>Bacteria</taxon>
        <taxon>Pseudomonadati</taxon>
        <taxon>Pseudomonadota</taxon>
        <taxon>Alphaproteobacteria</taxon>
        <taxon>Hyphomicrobiales</taxon>
        <taxon>Methylocystaceae</taxon>
        <taxon>Methylocystis</taxon>
    </lineage>
</organism>
<dbReference type="InterPro" id="IPR009317">
    <property type="entry name" value="ChaB"/>
</dbReference>
<dbReference type="InterPro" id="IPR037205">
    <property type="entry name" value="ChaB_sf"/>
</dbReference>
<dbReference type="Proteomes" id="UP000273982">
    <property type="component" value="Chromosome"/>
</dbReference>
<reference evidence="1 2" key="1">
    <citation type="submission" date="2018-11" db="EMBL/GenBank/DDBJ databases">
        <title>Genome squencing of methanotrophic bacteria isolated from alkaline groundwater in Korea.</title>
        <authorList>
            <person name="Nguyen L.N."/>
        </authorList>
    </citation>
    <scope>NUCLEOTIDE SEQUENCE [LARGE SCALE GENOMIC DNA]</scope>
    <source>
        <strain evidence="1 2">GW6</strain>
    </source>
</reference>
<dbReference type="EMBL" id="CP034086">
    <property type="protein sequence ID" value="AZG75411.1"/>
    <property type="molecule type" value="Genomic_DNA"/>
</dbReference>
<protein>
    <submittedName>
        <fullName evidence="1">Cation transporter</fullName>
    </submittedName>
</protein>